<dbReference type="RefSeq" id="WP_285453954.1">
    <property type="nucleotide sequence ID" value="NZ_CP127173.1"/>
</dbReference>
<accession>A0ABY8XM95</accession>
<evidence type="ECO:0000313" key="3">
    <source>
        <dbReference type="EMBL" id="WIV56765.1"/>
    </source>
</evidence>
<keyword evidence="4" id="KW-1185">Reference proteome</keyword>
<organism evidence="3 4">
    <name type="scientific">Amycolatopsis nalaikhensis</name>
    <dbReference type="NCBI Taxonomy" id="715472"/>
    <lineage>
        <taxon>Bacteria</taxon>
        <taxon>Bacillati</taxon>
        <taxon>Actinomycetota</taxon>
        <taxon>Actinomycetes</taxon>
        <taxon>Pseudonocardiales</taxon>
        <taxon>Pseudonocardiaceae</taxon>
        <taxon>Amycolatopsis</taxon>
    </lineage>
</organism>
<proteinExistence type="predicted"/>
<dbReference type="EMBL" id="CP127173">
    <property type="protein sequence ID" value="WIV56765.1"/>
    <property type="molecule type" value="Genomic_DNA"/>
</dbReference>
<dbReference type="Proteomes" id="UP001227101">
    <property type="component" value="Chromosome"/>
</dbReference>
<evidence type="ECO:0000256" key="1">
    <source>
        <dbReference type="SAM" id="Phobius"/>
    </source>
</evidence>
<dbReference type="PANTHER" id="PTHR38593">
    <property type="entry name" value="BLR2558 PROTEIN"/>
    <property type="match status" value="1"/>
</dbReference>
<keyword evidence="1" id="KW-1133">Transmembrane helix</keyword>
<dbReference type="InterPro" id="IPR025419">
    <property type="entry name" value="DUF4142"/>
</dbReference>
<reference evidence="3 4" key="1">
    <citation type="submission" date="2023-06" db="EMBL/GenBank/DDBJ databases">
        <authorList>
            <person name="Oyuntsetseg B."/>
            <person name="Kim S.B."/>
        </authorList>
    </citation>
    <scope>NUCLEOTIDE SEQUENCE [LARGE SCALE GENOMIC DNA]</scope>
    <source>
        <strain evidence="3 4">2-2</strain>
    </source>
</reference>
<evidence type="ECO:0000259" key="2">
    <source>
        <dbReference type="Pfam" id="PF13628"/>
    </source>
</evidence>
<feature type="transmembrane region" description="Helical" evidence="1">
    <location>
        <begin position="218"/>
        <end position="236"/>
    </location>
</feature>
<sequence length="261" mass="27455">MLSASELDTLPVPRERFRTAARILVVLAAVAALLAPGAESTAQQQSTAVPATDAVLLVKVRQAGLWEMPAGMMAIQKGSSQVVKDVGFALMVDHGRLDVFTRQLAQTMGVALPAVPSDEQQGWLREMQAASGPTFDSVFANRLRAAHGAILSILAQVRAGTRDERVRAFATTGNQAVMRHITLLESTGMVDYTGLPEANVSTTAAPAGAQLGLDTSQIAVVAALFLLVGGGLFYVLRQIKSNRGRARAVRPAAVRTGGSRG</sequence>
<feature type="domain" description="DUF4142" evidence="2">
    <location>
        <begin position="52"/>
        <end position="182"/>
    </location>
</feature>
<keyword evidence="1" id="KW-0812">Transmembrane</keyword>
<dbReference type="PANTHER" id="PTHR38593:SF1">
    <property type="entry name" value="BLR2558 PROTEIN"/>
    <property type="match status" value="1"/>
</dbReference>
<keyword evidence="1" id="KW-0472">Membrane</keyword>
<gene>
    <name evidence="3" type="ORF">QP939_49735</name>
</gene>
<evidence type="ECO:0000313" key="4">
    <source>
        <dbReference type="Proteomes" id="UP001227101"/>
    </source>
</evidence>
<name>A0ABY8XM95_9PSEU</name>
<protein>
    <submittedName>
        <fullName evidence="3">DUF4142 domain-containing protein</fullName>
    </submittedName>
</protein>
<dbReference type="Pfam" id="PF13628">
    <property type="entry name" value="DUF4142"/>
    <property type="match status" value="1"/>
</dbReference>